<dbReference type="EMBL" id="LTEB01000025">
    <property type="protein sequence ID" value="KXU18257.1"/>
    <property type="molecule type" value="Genomic_DNA"/>
</dbReference>
<comment type="caution">
    <text evidence="8">The sequence shown here is derived from an EMBL/GenBank/DDBJ whole genome shotgun (WGS) entry which is preliminary data.</text>
</comment>
<evidence type="ECO:0000259" key="7">
    <source>
        <dbReference type="Pfam" id="PF17827"/>
    </source>
</evidence>
<comment type="catalytic activity">
    <reaction evidence="4 5">
        <text>L-glutaminyl-[peptide chain release factor] + S-adenosyl-L-methionine = N(5)-methyl-L-glutaminyl-[peptide chain release factor] + S-adenosyl-L-homocysteine + H(+)</text>
        <dbReference type="Rhea" id="RHEA:42896"/>
        <dbReference type="Rhea" id="RHEA-COMP:10271"/>
        <dbReference type="Rhea" id="RHEA-COMP:10272"/>
        <dbReference type="ChEBI" id="CHEBI:15378"/>
        <dbReference type="ChEBI" id="CHEBI:30011"/>
        <dbReference type="ChEBI" id="CHEBI:57856"/>
        <dbReference type="ChEBI" id="CHEBI:59789"/>
        <dbReference type="ChEBI" id="CHEBI:61891"/>
        <dbReference type="EC" id="2.1.1.297"/>
    </reaction>
</comment>
<feature type="binding site" evidence="5">
    <location>
        <position position="185"/>
    </location>
    <ligand>
        <name>S-adenosyl-L-methionine</name>
        <dbReference type="ChEBI" id="CHEBI:59789"/>
    </ligand>
</feature>
<dbReference type="InterPro" id="IPR029063">
    <property type="entry name" value="SAM-dependent_MTases_sf"/>
</dbReference>
<dbReference type="InterPro" id="IPR007848">
    <property type="entry name" value="Small_mtfrase_dom"/>
</dbReference>
<dbReference type="NCBIfam" id="TIGR03534">
    <property type="entry name" value="RF_mod_PrmC"/>
    <property type="match status" value="1"/>
</dbReference>
<dbReference type="GO" id="GO:0008168">
    <property type="term" value="F:methyltransferase activity"/>
    <property type="evidence" value="ECO:0007669"/>
    <property type="project" value="UniProtKB-KW"/>
</dbReference>
<dbReference type="Pfam" id="PF05175">
    <property type="entry name" value="MTS"/>
    <property type="match status" value="1"/>
</dbReference>
<evidence type="ECO:0000256" key="2">
    <source>
        <dbReference type="ARBA" id="ARBA00022679"/>
    </source>
</evidence>
<comment type="similarity">
    <text evidence="5">Belongs to the protein N5-glutamine methyltransferase family. PrmC subfamily.</text>
</comment>
<proteinExistence type="inferred from homology"/>
<name>A0ABR5V9X6_9CORY</name>
<evidence type="ECO:0000256" key="1">
    <source>
        <dbReference type="ARBA" id="ARBA00022603"/>
    </source>
</evidence>
<dbReference type="Proteomes" id="UP000070339">
    <property type="component" value="Unassembled WGS sequence"/>
</dbReference>
<dbReference type="PROSITE" id="PS00092">
    <property type="entry name" value="N6_MTASE"/>
    <property type="match status" value="1"/>
</dbReference>
<dbReference type="GO" id="GO:0032259">
    <property type="term" value="P:methylation"/>
    <property type="evidence" value="ECO:0007669"/>
    <property type="project" value="UniProtKB-KW"/>
</dbReference>
<dbReference type="CDD" id="cd02440">
    <property type="entry name" value="AdoMet_MTases"/>
    <property type="match status" value="1"/>
</dbReference>
<comment type="function">
    <text evidence="5">Methylates the class 1 translation termination release factors RF1/PrfA and RF2/PrfB on the glutamine residue of the universally conserved GGQ motif.</text>
</comment>
<dbReference type="InterPro" id="IPR004556">
    <property type="entry name" value="HemK-like"/>
</dbReference>
<dbReference type="InterPro" id="IPR002052">
    <property type="entry name" value="DNA_methylase_N6_adenine_CS"/>
</dbReference>
<evidence type="ECO:0000313" key="9">
    <source>
        <dbReference type="Proteomes" id="UP000070339"/>
    </source>
</evidence>
<dbReference type="HAMAP" id="MF_02126">
    <property type="entry name" value="RF_methyltr_PrmC"/>
    <property type="match status" value="1"/>
</dbReference>
<dbReference type="PANTHER" id="PTHR18895">
    <property type="entry name" value="HEMK METHYLTRANSFERASE"/>
    <property type="match status" value="1"/>
</dbReference>
<dbReference type="PANTHER" id="PTHR18895:SF74">
    <property type="entry name" value="MTRF1L RELEASE FACTOR GLUTAMINE METHYLTRANSFERASE"/>
    <property type="match status" value="1"/>
</dbReference>
<dbReference type="InterPro" id="IPR040758">
    <property type="entry name" value="PrmC_N"/>
</dbReference>
<dbReference type="Gene3D" id="1.10.8.10">
    <property type="entry name" value="DNA helicase RuvA subunit, C-terminal domain"/>
    <property type="match status" value="1"/>
</dbReference>
<dbReference type="Pfam" id="PF17827">
    <property type="entry name" value="PrmC_N"/>
    <property type="match status" value="1"/>
</dbReference>
<evidence type="ECO:0000256" key="5">
    <source>
        <dbReference type="HAMAP-Rule" id="MF_02126"/>
    </source>
</evidence>
<dbReference type="InterPro" id="IPR019874">
    <property type="entry name" value="RF_methyltr_PrmC"/>
</dbReference>
<feature type="binding site" evidence="5">
    <location>
        <begin position="185"/>
        <end position="188"/>
    </location>
    <ligand>
        <name>substrate</name>
    </ligand>
</feature>
<feature type="binding site" evidence="5">
    <location>
        <position position="142"/>
    </location>
    <ligand>
        <name>S-adenosyl-L-methionine</name>
        <dbReference type="ChEBI" id="CHEBI:59789"/>
    </ligand>
</feature>
<gene>
    <name evidence="5 8" type="primary">prmC</name>
    <name evidence="8" type="ORF">WM41_1028</name>
</gene>
<evidence type="ECO:0000313" key="8">
    <source>
        <dbReference type="EMBL" id="KXU18257.1"/>
    </source>
</evidence>
<keyword evidence="3 5" id="KW-0949">S-adenosyl-L-methionine</keyword>
<dbReference type="InterPro" id="IPR050320">
    <property type="entry name" value="N5-glutamine_MTase"/>
</dbReference>
<keyword evidence="2 5" id="KW-0808">Transferase</keyword>
<evidence type="ECO:0000256" key="3">
    <source>
        <dbReference type="ARBA" id="ARBA00022691"/>
    </source>
</evidence>
<feature type="domain" description="Release factor glutamine methyltransferase N-terminal" evidence="7">
    <location>
        <begin position="7"/>
        <end position="74"/>
    </location>
</feature>
<sequence length="286" mass="30758">MDTYAMALRDAAERFRASGVPSPEWDARVLASELIGCGHMDIPLDAQPIPGFAIAYEGWVARREAREPLQHILGTAWFGPLELKVGPGVFIPRPETEVLADWGVRVLRDVAKPRVVDLCTGSGALAAYVKNERPDADVFAVELSEDALPFARSNLAQGVHLVHGDATDFSLLAELDGTVDLVLSNPPYVPETPDLEPEVYRDPHMAVFGGADGMEVIDRLVPRIAKLLRPGGKVGIEHDDATSEAVQVALLNSGRFHDVAVLRDLTGTARFVTAIKSATATPAGVQ</sequence>
<accession>A0ABR5V9X6</accession>
<keyword evidence="1 5" id="KW-0489">Methyltransferase</keyword>
<dbReference type="SUPFAM" id="SSF53335">
    <property type="entry name" value="S-adenosyl-L-methionine-dependent methyltransferases"/>
    <property type="match status" value="1"/>
</dbReference>
<evidence type="ECO:0000256" key="4">
    <source>
        <dbReference type="ARBA" id="ARBA00048391"/>
    </source>
</evidence>
<reference evidence="8 9" key="1">
    <citation type="journal article" date="2016" name="Int. J. Syst. Evol. Microbiol.">
        <title>Resolving the Complexity of Human Skin Metagenomes Using Single-Molecule Sequencing.</title>
        <authorList>
            <consortium name="NISC Comparative Sequencing Program"/>
            <person name="Tsai Y.C."/>
            <person name="Conlan S."/>
            <person name="Deming C."/>
            <person name="Segre J.A."/>
            <person name="Kong H.H."/>
            <person name="Korlach J."/>
            <person name="Oh J."/>
        </authorList>
    </citation>
    <scope>NUCLEOTIDE SEQUENCE [LARGE SCALE GENOMIC DNA]</scope>
    <source>
        <strain evidence="8 9">1B08</strain>
    </source>
</reference>
<keyword evidence="9" id="KW-1185">Reference proteome</keyword>
<evidence type="ECO:0000259" key="6">
    <source>
        <dbReference type="Pfam" id="PF05175"/>
    </source>
</evidence>
<comment type="caution">
    <text evidence="5">Lacks conserved residue(s) required for the propagation of feature annotation.</text>
</comment>
<dbReference type="NCBIfam" id="TIGR00536">
    <property type="entry name" value="hemK_fam"/>
    <property type="match status" value="1"/>
</dbReference>
<protein>
    <recommendedName>
        <fullName evidence="5">Release factor glutamine methyltransferase</fullName>
        <shortName evidence="5">RF MTase</shortName>
        <ecNumber evidence="5">2.1.1.297</ecNumber>
    </recommendedName>
    <alternativeName>
        <fullName evidence="5">N5-glutamine methyltransferase PrmC</fullName>
    </alternativeName>
    <alternativeName>
        <fullName evidence="5">Protein-(glutamine-N5) MTase PrmC</fullName>
    </alternativeName>
    <alternativeName>
        <fullName evidence="5">Protein-glutamine N-methyltransferase PrmC</fullName>
    </alternativeName>
</protein>
<dbReference type="EC" id="2.1.1.297" evidence="5"/>
<dbReference type="Gene3D" id="3.40.50.150">
    <property type="entry name" value="Vaccinia Virus protein VP39"/>
    <property type="match status" value="1"/>
</dbReference>
<feature type="domain" description="Methyltransferase small" evidence="6">
    <location>
        <begin position="106"/>
        <end position="189"/>
    </location>
</feature>
<organism evidence="8 9">
    <name type="scientific">Corynebacterium simulans</name>
    <dbReference type="NCBI Taxonomy" id="146827"/>
    <lineage>
        <taxon>Bacteria</taxon>
        <taxon>Bacillati</taxon>
        <taxon>Actinomycetota</taxon>
        <taxon>Actinomycetes</taxon>
        <taxon>Mycobacteriales</taxon>
        <taxon>Corynebacteriaceae</taxon>
        <taxon>Corynebacterium</taxon>
    </lineage>
</organism>